<proteinExistence type="predicted"/>
<keyword evidence="4" id="KW-1185">Reference proteome</keyword>
<evidence type="ECO:0008006" key="5">
    <source>
        <dbReference type="Google" id="ProtNLM"/>
    </source>
</evidence>
<organism evidence="3 4">
    <name type="scientific">Cellulomonas wangsupingiae</name>
    <dbReference type="NCBI Taxonomy" id="2968085"/>
    <lineage>
        <taxon>Bacteria</taxon>
        <taxon>Bacillati</taxon>
        <taxon>Actinomycetota</taxon>
        <taxon>Actinomycetes</taxon>
        <taxon>Micrococcales</taxon>
        <taxon>Cellulomonadaceae</taxon>
        <taxon>Cellulomonas</taxon>
    </lineage>
</organism>
<name>A0ABY5K8U1_9CELL</name>
<keyword evidence="2" id="KW-1133">Transmembrane helix</keyword>
<evidence type="ECO:0000313" key="4">
    <source>
        <dbReference type="Proteomes" id="UP001317322"/>
    </source>
</evidence>
<keyword evidence="2" id="KW-0472">Membrane</keyword>
<reference evidence="3 4" key="1">
    <citation type="submission" date="2022-07" db="EMBL/GenBank/DDBJ databases">
        <title>Novel species in genus cellulomonas.</title>
        <authorList>
            <person name="Ye L."/>
        </authorList>
    </citation>
    <scope>NUCLEOTIDE SEQUENCE [LARGE SCALE GENOMIC DNA]</scope>
    <source>
        <strain evidence="4">zg-Y908</strain>
    </source>
</reference>
<sequence>MLTSTYPLSTFSTTSDSSAEAGAIVAGIVVVIFYLAIAAFGIYMYMRIAKKAGWTLWHGLLVLVPLANIVFMIMFVFMEWPIERRLREAEARLTAAGIDPHPYGGYPSGYGQPAGYGQPTGYGQPAPYAQPAAYGQADAYGQPAGYGQSDPYAAPADHGTPTLPPPAPPASGGSDPWQAPGSTAPR</sequence>
<feature type="transmembrane region" description="Helical" evidence="2">
    <location>
        <begin position="56"/>
        <end position="77"/>
    </location>
</feature>
<feature type="transmembrane region" description="Helical" evidence="2">
    <location>
        <begin position="21"/>
        <end position="44"/>
    </location>
</feature>
<evidence type="ECO:0000313" key="3">
    <source>
        <dbReference type="EMBL" id="UUI65816.1"/>
    </source>
</evidence>
<feature type="region of interest" description="Disordered" evidence="1">
    <location>
        <begin position="139"/>
        <end position="186"/>
    </location>
</feature>
<dbReference type="Proteomes" id="UP001317322">
    <property type="component" value="Chromosome"/>
</dbReference>
<dbReference type="RefSeq" id="WP_227563881.1">
    <property type="nucleotide sequence ID" value="NZ_CP101989.1"/>
</dbReference>
<feature type="compositionally biased region" description="Low complexity" evidence="1">
    <location>
        <begin position="139"/>
        <end position="148"/>
    </location>
</feature>
<evidence type="ECO:0000256" key="2">
    <source>
        <dbReference type="SAM" id="Phobius"/>
    </source>
</evidence>
<gene>
    <name evidence="3" type="ORF">NP075_03535</name>
</gene>
<evidence type="ECO:0000256" key="1">
    <source>
        <dbReference type="SAM" id="MobiDB-lite"/>
    </source>
</evidence>
<dbReference type="EMBL" id="CP101989">
    <property type="protein sequence ID" value="UUI65816.1"/>
    <property type="molecule type" value="Genomic_DNA"/>
</dbReference>
<keyword evidence="2" id="KW-0812">Transmembrane</keyword>
<accession>A0ABY5K8U1</accession>
<protein>
    <recommendedName>
        <fullName evidence="5">DUF805 domain-containing protein</fullName>
    </recommendedName>
</protein>